<dbReference type="STRING" id="8078.ENSFHEP00000028712"/>
<dbReference type="AlphaFoldDB" id="A0A3Q2QPG5"/>
<keyword evidence="5" id="KW-1185">Reference proteome</keyword>
<evidence type="ECO:0000259" key="3">
    <source>
        <dbReference type="SMART" id="SM00199"/>
    </source>
</evidence>
<accession>A0A3Q2QPG5</accession>
<dbReference type="Proteomes" id="UP000265000">
    <property type="component" value="Unplaced"/>
</dbReference>
<evidence type="ECO:0000313" key="4">
    <source>
        <dbReference type="Ensembl" id="ENSFHEP00000028712.1"/>
    </source>
</evidence>
<sequence length="100" mass="11276">VQTSLKYISLYFIHTLVCLAAAQIPMDCCLSVSSERRLNRRNLVSYTLQRAGMGCKISATVFVNRKNMKLCVVPPEGNPGVQRIMDFLDKKGQRMLQVVI</sequence>
<evidence type="ECO:0000256" key="1">
    <source>
        <dbReference type="ARBA" id="ARBA00022514"/>
    </source>
</evidence>
<feature type="transmembrane region" description="Helical" evidence="2">
    <location>
        <begin position="12"/>
        <end position="32"/>
    </location>
</feature>
<dbReference type="GO" id="GO:0005615">
    <property type="term" value="C:extracellular space"/>
    <property type="evidence" value="ECO:0007669"/>
    <property type="project" value="UniProtKB-KW"/>
</dbReference>
<protein>
    <recommendedName>
        <fullName evidence="3">Chemokine interleukin-8-like domain-containing protein</fullName>
    </recommendedName>
</protein>
<dbReference type="GO" id="GO:0008009">
    <property type="term" value="F:chemokine activity"/>
    <property type="evidence" value="ECO:0007669"/>
    <property type="project" value="InterPro"/>
</dbReference>
<dbReference type="SUPFAM" id="SSF54117">
    <property type="entry name" value="Interleukin 8-like chemokines"/>
    <property type="match status" value="1"/>
</dbReference>
<reference evidence="4" key="2">
    <citation type="submission" date="2025-09" db="UniProtKB">
        <authorList>
            <consortium name="Ensembl"/>
        </authorList>
    </citation>
    <scope>IDENTIFICATION</scope>
</reference>
<dbReference type="Gene3D" id="2.40.50.40">
    <property type="match status" value="1"/>
</dbReference>
<dbReference type="Pfam" id="PF00048">
    <property type="entry name" value="IL8"/>
    <property type="match status" value="1"/>
</dbReference>
<proteinExistence type="predicted"/>
<keyword evidence="2" id="KW-1133">Transmembrane helix</keyword>
<reference evidence="4" key="1">
    <citation type="submission" date="2025-08" db="UniProtKB">
        <authorList>
            <consortium name="Ensembl"/>
        </authorList>
    </citation>
    <scope>IDENTIFICATION</scope>
</reference>
<dbReference type="GO" id="GO:0006955">
    <property type="term" value="P:immune response"/>
    <property type="evidence" value="ECO:0007669"/>
    <property type="project" value="InterPro"/>
</dbReference>
<dbReference type="GeneTree" id="ENSGT00940000175973"/>
<organism evidence="4 5">
    <name type="scientific">Fundulus heteroclitus</name>
    <name type="common">Killifish</name>
    <name type="synonym">Mummichog</name>
    <dbReference type="NCBI Taxonomy" id="8078"/>
    <lineage>
        <taxon>Eukaryota</taxon>
        <taxon>Metazoa</taxon>
        <taxon>Chordata</taxon>
        <taxon>Craniata</taxon>
        <taxon>Vertebrata</taxon>
        <taxon>Euteleostomi</taxon>
        <taxon>Actinopterygii</taxon>
        <taxon>Neopterygii</taxon>
        <taxon>Teleostei</taxon>
        <taxon>Neoteleostei</taxon>
        <taxon>Acanthomorphata</taxon>
        <taxon>Ovalentaria</taxon>
        <taxon>Atherinomorphae</taxon>
        <taxon>Cyprinodontiformes</taxon>
        <taxon>Fundulidae</taxon>
        <taxon>Fundulus</taxon>
    </lineage>
</organism>
<keyword evidence="1" id="KW-0202">Cytokine</keyword>
<dbReference type="Ensembl" id="ENSFHET00000018591.1">
    <property type="protein sequence ID" value="ENSFHEP00000028712.1"/>
    <property type="gene ID" value="ENSFHEG00000013013.1"/>
</dbReference>
<dbReference type="InterPro" id="IPR001811">
    <property type="entry name" value="Chemokine_IL8-like_dom"/>
</dbReference>
<evidence type="ECO:0000256" key="2">
    <source>
        <dbReference type="SAM" id="Phobius"/>
    </source>
</evidence>
<feature type="domain" description="Chemokine interleukin-8-like" evidence="3">
    <location>
        <begin position="25"/>
        <end position="88"/>
    </location>
</feature>
<evidence type="ECO:0000313" key="5">
    <source>
        <dbReference type="Proteomes" id="UP000265000"/>
    </source>
</evidence>
<name>A0A3Q2QPG5_FUNHE</name>
<dbReference type="SMART" id="SM00199">
    <property type="entry name" value="SCY"/>
    <property type="match status" value="1"/>
</dbReference>
<dbReference type="InterPro" id="IPR036048">
    <property type="entry name" value="Interleukin_8-like_sf"/>
</dbReference>
<keyword evidence="2" id="KW-0812">Transmembrane</keyword>
<keyword evidence="2" id="KW-0472">Membrane</keyword>